<keyword evidence="3" id="KW-1185">Reference proteome</keyword>
<organism evidence="2 3">
    <name type="scientific">Aphis craccivora</name>
    <name type="common">Cowpea aphid</name>
    <dbReference type="NCBI Taxonomy" id="307492"/>
    <lineage>
        <taxon>Eukaryota</taxon>
        <taxon>Metazoa</taxon>
        <taxon>Ecdysozoa</taxon>
        <taxon>Arthropoda</taxon>
        <taxon>Hexapoda</taxon>
        <taxon>Insecta</taxon>
        <taxon>Pterygota</taxon>
        <taxon>Neoptera</taxon>
        <taxon>Paraneoptera</taxon>
        <taxon>Hemiptera</taxon>
        <taxon>Sternorrhyncha</taxon>
        <taxon>Aphidomorpha</taxon>
        <taxon>Aphidoidea</taxon>
        <taxon>Aphididae</taxon>
        <taxon>Aphidini</taxon>
        <taxon>Aphis</taxon>
        <taxon>Aphis</taxon>
    </lineage>
</organism>
<reference evidence="2 3" key="1">
    <citation type="submission" date="2019-08" db="EMBL/GenBank/DDBJ databases">
        <title>Whole genome of Aphis craccivora.</title>
        <authorList>
            <person name="Voronova N.V."/>
            <person name="Shulinski R.S."/>
            <person name="Bandarenka Y.V."/>
            <person name="Zhorov D.G."/>
            <person name="Warner D."/>
        </authorList>
    </citation>
    <scope>NUCLEOTIDE SEQUENCE [LARGE SCALE GENOMIC DNA]</scope>
    <source>
        <strain evidence="2">180601</strain>
        <tissue evidence="2">Whole Body</tissue>
    </source>
</reference>
<comment type="caution">
    <text evidence="2">The sequence shown here is derived from an EMBL/GenBank/DDBJ whole genome shotgun (WGS) entry which is preliminary data.</text>
</comment>
<dbReference type="AlphaFoldDB" id="A0A6G0W9F1"/>
<feature type="compositionally biased region" description="Acidic residues" evidence="1">
    <location>
        <begin position="156"/>
        <end position="172"/>
    </location>
</feature>
<protein>
    <recommendedName>
        <fullName evidence="4">Zinc finger MYM-type protein 1-like</fullName>
    </recommendedName>
</protein>
<feature type="region of interest" description="Disordered" evidence="1">
    <location>
        <begin position="154"/>
        <end position="179"/>
    </location>
</feature>
<name>A0A6G0W9F1_APHCR</name>
<dbReference type="Proteomes" id="UP000478052">
    <property type="component" value="Unassembled WGS sequence"/>
</dbReference>
<evidence type="ECO:0000313" key="3">
    <source>
        <dbReference type="Proteomes" id="UP000478052"/>
    </source>
</evidence>
<gene>
    <name evidence="2" type="ORF">FWK35_00019268</name>
</gene>
<proteinExistence type="predicted"/>
<dbReference type="OrthoDB" id="10368406at2759"/>
<accession>A0A6G0W9F1</accession>
<evidence type="ECO:0000313" key="2">
    <source>
        <dbReference type="EMBL" id="KAF0723828.1"/>
    </source>
</evidence>
<evidence type="ECO:0000256" key="1">
    <source>
        <dbReference type="SAM" id="MobiDB-lite"/>
    </source>
</evidence>
<evidence type="ECO:0008006" key="4">
    <source>
        <dbReference type="Google" id="ProtNLM"/>
    </source>
</evidence>
<sequence>MSQDYALQAVLDTFDSVIYTLEQTRDTEGRNDHSVGHLGGCLLNYLFSKRFVMTAITFKTIFDVLSPSNTILQSSDLDLFAAIHSISNAQSKINNLRQDAIFESLMTKVDDFISDKEEFIFSDLQDKRIRSKKKMPETIELPIYLHTEINSSLVSEYEEEKEEDDDEEEEKVEETQNNKKKELLLSRKKIANVDSIKTV</sequence>
<dbReference type="EMBL" id="VUJU01008946">
    <property type="protein sequence ID" value="KAF0723828.1"/>
    <property type="molecule type" value="Genomic_DNA"/>
</dbReference>